<name>A0A7S1KLB0_9EUKA</name>
<comment type="subcellular location">
    <subcellularLocation>
        <location evidence="1">Nucleus</location>
    </subcellularLocation>
</comment>
<keyword evidence="2" id="KW-1017">Isopeptide bond</keyword>
<keyword evidence="3" id="KW-0832">Ubl conjugation</keyword>
<feature type="compositionally biased region" description="Acidic residues" evidence="6">
    <location>
        <begin position="1392"/>
        <end position="1404"/>
    </location>
</feature>
<dbReference type="GO" id="GO:0036297">
    <property type="term" value="P:interstrand cross-link repair"/>
    <property type="evidence" value="ECO:0007669"/>
    <property type="project" value="TreeGrafter"/>
</dbReference>
<dbReference type="InterPro" id="IPR016024">
    <property type="entry name" value="ARM-type_fold"/>
</dbReference>
<dbReference type="GO" id="GO:0031573">
    <property type="term" value="P:mitotic intra-S DNA damage checkpoint signaling"/>
    <property type="evidence" value="ECO:0007669"/>
    <property type="project" value="TreeGrafter"/>
</dbReference>
<feature type="region of interest" description="Disordered" evidence="6">
    <location>
        <begin position="1270"/>
        <end position="1411"/>
    </location>
</feature>
<gene>
    <name evidence="7" type="ORF">PCOS0759_LOCUS626</name>
</gene>
<evidence type="ECO:0000256" key="5">
    <source>
        <dbReference type="ARBA" id="ARBA00093456"/>
    </source>
</evidence>
<dbReference type="PANTHER" id="PTHR32086">
    <property type="entry name" value="FANCONI ANEMIA GROUP D2 PROTEIN"/>
    <property type="match status" value="1"/>
</dbReference>
<evidence type="ECO:0000256" key="1">
    <source>
        <dbReference type="ARBA" id="ARBA00004123"/>
    </source>
</evidence>
<accession>A0A7S1KLB0</accession>
<organism evidence="7">
    <name type="scientific">Percolomonas cosmopolitus</name>
    <dbReference type="NCBI Taxonomy" id="63605"/>
    <lineage>
        <taxon>Eukaryota</taxon>
        <taxon>Discoba</taxon>
        <taxon>Heterolobosea</taxon>
        <taxon>Tetramitia</taxon>
        <taxon>Eutetramitia</taxon>
        <taxon>Percolomonadidae</taxon>
        <taxon>Percolomonas</taxon>
    </lineage>
</organism>
<dbReference type="GO" id="GO:0070182">
    <property type="term" value="F:DNA polymerase binding"/>
    <property type="evidence" value="ECO:0007669"/>
    <property type="project" value="TreeGrafter"/>
</dbReference>
<dbReference type="GO" id="GO:0005634">
    <property type="term" value="C:nucleus"/>
    <property type="evidence" value="ECO:0007669"/>
    <property type="project" value="UniProtKB-SubCell"/>
</dbReference>
<proteinExistence type="inferred from homology"/>
<feature type="compositionally biased region" description="Acidic residues" evidence="6">
    <location>
        <begin position="1272"/>
        <end position="1313"/>
    </location>
</feature>
<evidence type="ECO:0000313" key="7">
    <source>
        <dbReference type="EMBL" id="CAD9077394.1"/>
    </source>
</evidence>
<dbReference type="Pfam" id="PF14631">
    <property type="entry name" value="FancD2"/>
    <property type="match status" value="1"/>
</dbReference>
<dbReference type="EMBL" id="HBGD01000769">
    <property type="protein sequence ID" value="CAD9077394.1"/>
    <property type="molecule type" value="Transcribed_RNA"/>
</dbReference>
<evidence type="ECO:0000256" key="3">
    <source>
        <dbReference type="ARBA" id="ARBA00022843"/>
    </source>
</evidence>
<evidence type="ECO:0000256" key="4">
    <source>
        <dbReference type="ARBA" id="ARBA00023242"/>
    </source>
</evidence>
<protein>
    <submittedName>
        <fullName evidence="7">Uncharacterized protein</fullName>
    </submittedName>
</protein>
<evidence type="ECO:0000256" key="6">
    <source>
        <dbReference type="SAM" id="MobiDB-lite"/>
    </source>
</evidence>
<dbReference type="SUPFAM" id="SSF48371">
    <property type="entry name" value="ARM repeat"/>
    <property type="match status" value="1"/>
</dbReference>
<sequence length="1411" mass="159873">MPPSSSQHHQDFVDFLHSAGLSSENGNYAVTGIPLHKFSATISREMDRGAQIRNEFVTSFGVHVDDIRNLKQCLEPLETGSGRRDNDSLCRILLNIPLIQYDLMVILLDKVVQFQADISEQYYINRLPVVILDHMRYLYSIAKPNKLCDKLDELLSTRISVKDVKSAIFQRIPDIFTNEHGSNLIGNILSDYILNSGTDDDQQELLLSALSALSHLQITDEDVNKVSQYIAEQLMASVQIRYFPNIIQFLLQHLASVKDSKKIINNLRENFNIEELRLFFDDEEQDDDDFLGLGGGLGGPTQRPKDLKEWTPEQAEKVCMDQFFSDLQNKLKTQEIFLKTLSVETEEFKVLDFWILVMLFSLPHLESRAMSLIKKKIQADCISSDLIRSAIHKHASALEPFFGAIATMASVLLCSSSAKHWPIGSCIFEQLFLEFGQQDNELGRKLFEKFVIHLSSSNNNEKDTILNMLHSIAKRTKGNVPNFAPFWQGTLDYLRKLNERQIRLFYSTTTAVSIANGDILTQFVLLLRKQLCNANISYKRIGVIGLGCILRSLSESDTPAEVVDAFMRDLPRVLDTAIDIGCKRAAEQFFLFEEIAGVLSDVKDNLPFAIRDLLLQVLGQVSRKKTLIVPKSELKHQLESVPLGHTLLLDDESISSVVNILSAVDKKDTSATSQLFADVVLQGIILRLDPSDRAFGTRVWFYPVVSVASKDISHKKEKDIACRTLLGVVNWYREMLNVFCTSPQNDQIKYHDAAVRILNELASCESQLSDILSDYTHFRMPKDCDSLVSQVSEKRSRIKKVVKSIYIKSPQKKDKNLGKYRGYIRDLHPDSMSLLSLTQLIGKSSQVDLSAEGWSHLLGDMNHKMEACLASLKKASKTTSVTLTDRMLQTGGTAAQYVSKISALIPRLSEQVTQSIKRHDDFMVDEEDADEQETEVVDKSTFPFRQEIILIFDVLQKIFTYYHKYATPNEKTECKDILTGNLIGDEYSHDDGFARYLQFLDKLKSWCSVKASVSVHWLQLVEMVGENVPETERTTVSEAAKAIMMSGVFDLSKTNISQVMKCAFRYSNNPGLVAQEINKEILAVASGKENSGAYKNINKTTETLYFTSLLEELAVYFKQIDEVEVESEKDYLHILKDIQRLVEIYRDCVTLAKRDKDKTKVHQVAVGKGTKTILKNFNDRCIKTLEMQMNDKTGQNSSERHARIQGIIIVLNHAIRTVHEILLENKAKKSKLLKFNAEIRKEMERFNGLVKKLFSNTDFSVKTKNAQKFGDYEDLMETEEDQEAEDGEDGEEEPDEDEQPEDEEAPSSDDDDQDVSRFIRASQIDDESPDEDMILPSTLVERPKKRQKTTSQMGHSQKHTSYTDDPGAGEESTMERRSPNPPASRGVFRDTESEESSDVEDNSDDSSMGDL</sequence>
<feature type="compositionally biased region" description="Acidic residues" evidence="6">
    <location>
        <begin position="1324"/>
        <end position="1333"/>
    </location>
</feature>
<dbReference type="InterPro" id="IPR029448">
    <property type="entry name" value="FANCD2"/>
</dbReference>
<reference evidence="7" key="1">
    <citation type="submission" date="2021-01" db="EMBL/GenBank/DDBJ databases">
        <authorList>
            <person name="Corre E."/>
            <person name="Pelletier E."/>
            <person name="Niang G."/>
            <person name="Scheremetjew M."/>
            <person name="Finn R."/>
            <person name="Kale V."/>
            <person name="Holt S."/>
            <person name="Cochrane G."/>
            <person name="Meng A."/>
            <person name="Brown T."/>
            <person name="Cohen L."/>
        </authorList>
    </citation>
    <scope>NUCLEOTIDE SEQUENCE</scope>
    <source>
        <strain evidence="7">WS</strain>
    </source>
</reference>
<dbReference type="GO" id="GO:0007129">
    <property type="term" value="P:homologous chromosome pairing at meiosis"/>
    <property type="evidence" value="ECO:0007669"/>
    <property type="project" value="TreeGrafter"/>
</dbReference>
<dbReference type="GO" id="GO:1990918">
    <property type="term" value="P:double-strand break repair involved in meiotic recombination"/>
    <property type="evidence" value="ECO:0007669"/>
    <property type="project" value="TreeGrafter"/>
</dbReference>
<evidence type="ECO:0000256" key="2">
    <source>
        <dbReference type="ARBA" id="ARBA00022499"/>
    </source>
</evidence>
<dbReference type="GO" id="GO:0000793">
    <property type="term" value="C:condensed chromosome"/>
    <property type="evidence" value="ECO:0007669"/>
    <property type="project" value="TreeGrafter"/>
</dbReference>
<comment type="similarity">
    <text evidence="5">Belongs to the Fanconi anemia protein FANCD2 family.</text>
</comment>
<keyword evidence="4" id="KW-0539">Nucleus</keyword>
<dbReference type="PANTHER" id="PTHR32086:SF0">
    <property type="entry name" value="FANCONI ANEMIA GROUP D2 PROTEIN"/>
    <property type="match status" value="1"/>
</dbReference>